<dbReference type="Gene3D" id="1.10.530.10">
    <property type="match status" value="1"/>
</dbReference>
<name>A0A0G3BV15_9BURK</name>
<dbReference type="EMBL" id="CP011371">
    <property type="protein sequence ID" value="AKJ30355.1"/>
    <property type="molecule type" value="Genomic_DNA"/>
</dbReference>
<dbReference type="Gene3D" id="2.10.70.40">
    <property type="entry name" value="peptidoglycan hydrolase"/>
    <property type="match status" value="1"/>
</dbReference>
<keyword evidence="3" id="KW-0969">Cilium</keyword>
<evidence type="ECO:0000256" key="1">
    <source>
        <dbReference type="ARBA" id="ARBA00022801"/>
    </source>
</evidence>
<protein>
    <submittedName>
        <fullName evidence="3">Flagellar protein FlgJ</fullName>
    </submittedName>
</protein>
<dbReference type="STRING" id="413882.AAW51_3664"/>
<dbReference type="KEGG" id="pbh:AAW51_3664"/>
<gene>
    <name evidence="3" type="primary">flgJ</name>
    <name evidence="3" type="ORF">AAW51_3664</name>
</gene>
<dbReference type="AlphaFoldDB" id="A0A0G3BV15"/>
<reference evidence="3 4" key="1">
    <citation type="submission" date="2015-05" db="EMBL/GenBank/DDBJ databases">
        <authorList>
            <person name="Tang B."/>
            <person name="Yu Y."/>
        </authorList>
    </citation>
    <scope>NUCLEOTIDE SEQUENCE [LARGE SCALE GENOMIC DNA]</scope>
    <source>
        <strain evidence="3 4">DSM 7029</strain>
    </source>
</reference>
<dbReference type="SMART" id="SM00047">
    <property type="entry name" value="LYZ2"/>
    <property type="match status" value="1"/>
</dbReference>
<dbReference type="GO" id="GO:0004040">
    <property type="term" value="F:amidase activity"/>
    <property type="evidence" value="ECO:0007669"/>
    <property type="project" value="InterPro"/>
</dbReference>
<dbReference type="PANTHER" id="PTHR33308">
    <property type="entry name" value="PEPTIDOGLYCAN HYDROLASE FLGJ"/>
    <property type="match status" value="1"/>
</dbReference>
<dbReference type="OrthoDB" id="289937at2"/>
<evidence type="ECO:0000313" key="3">
    <source>
        <dbReference type="EMBL" id="AKJ30355.1"/>
    </source>
</evidence>
<dbReference type="GO" id="GO:0071973">
    <property type="term" value="P:bacterial-type flagellum-dependent cell motility"/>
    <property type="evidence" value="ECO:0007669"/>
    <property type="project" value="TreeGrafter"/>
</dbReference>
<keyword evidence="3" id="KW-0282">Flagellum</keyword>
<dbReference type="InterPro" id="IPR051056">
    <property type="entry name" value="Glycosyl_Hydrolase_73"/>
</dbReference>
<dbReference type="Pfam" id="PF01832">
    <property type="entry name" value="Glucosaminidase"/>
    <property type="match status" value="1"/>
</dbReference>
<evidence type="ECO:0000259" key="2">
    <source>
        <dbReference type="SMART" id="SM00047"/>
    </source>
</evidence>
<accession>A0A0G3BV15</accession>
<dbReference type="RefSeq" id="WP_047195742.1">
    <property type="nucleotide sequence ID" value="NZ_CP011371.1"/>
</dbReference>
<dbReference type="PRINTS" id="PR01002">
    <property type="entry name" value="FLGFLGJ"/>
</dbReference>
<organism evidence="3 4">
    <name type="scientific">Caldimonas brevitalea</name>
    <dbReference type="NCBI Taxonomy" id="413882"/>
    <lineage>
        <taxon>Bacteria</taxon>
        <taxon>Pseudomonadati</taxon>
        <taxon>Pseudomonadota</taxon>
        <taxon>Betaproteobacteria</taxon>
        <taxon>Burkholderiales</taxon>
        <taxon>Sphaerotilaceae</taxon>
        <taxon>Caldimonas</taxon>
    </lineage>
</organism>
<evidence type="ECO:0000313" key="4">
    <source>
        <dbReference type="Proteomes" id="UP000035352"/>
    </source>
</evidence>
<proteinExistence type="predicted"/>
<dbReference type="PATRIC" id="fig|413882.6.peg.3829"/>
<sequence>MLRPELAAFAMPTPAQPAHVPVVPSASPAGARFAGLMGQVRDEVVDYIQHGSASAAAAGGLSAEGRAWQARLASPAPITADAPVEVAAAALAGVSGDTPQSEFLAEILPHATEAARRLGVAPELVAAHAALESGWGQRPLRNPDGSDTHNLFGIKAGSRWEGATADNLTTEYEGGVALRKTERFRSYADTGAAFQDYAAMLTANPRFRAALNVGGDANAFAQGLARGGYATDPAYADKLARIAARLQSGE</sequence>
<dbReference type="Proteomes" id="UP000035352">
    <property type="component" value="Chromosome"/>
</dbReference>
<dbReference type="PANTHER" id="PTHR33308:SF9">
    <property type="entry name" value="PEPTIDOGLYCAN HYDROLASE FLGJ"/>
    <property type="match status" value="1"/>
</dbReference>
<keyword evidence="3" id="KW-0966">Cell projection</keyword>
<keyword evidence="4" id="KW-1185">Reference proteome</keyword>
<feature type="domain" description="Mannosyl-glycoprotein endo-beta-N-acetylglucosamidase-like" evidence="2">
    <location>
        <begin position="91"/>
        <end position="248"/>
    </location>
</feature>
<dbReference type="InterPro" id="IPR002901">
    <property type="entry name" value="MGlyc_endo_b_GlcNAc-like_dom"/>
</dbReference>
<keyword evidence="1" id="KW-0378">Hydrolase</keyword>